<dbReference type="Proteomes" id="UP000646911">
    <property type="component" value="Unassembled WGS sequence"/>
</dbReference>
<reference evidence="2 3" key="1">
    <citation type="submission" date="2020-08" db="EMBL/GenBank/DDBJ databases">
        <title>Novel species isolated from subtropical streams in China.</title>
        <authorList>
            <person name="Lu H."/>
        </authorList>
    </citation>
    <scope>NUCLEOTIDE SEQUENCE [LARGE SCALE GENOMIC DNA]</scope>
    <source>
        <strain evidence="2 3">NL8W</strain>
    </source>
</reference>
<evidence type="ECO:0000313" key="2">
    <source>
        <dbReference type="EMBL" id="MBC3906200.1"/>
    </source>
</evidence>
<gene>
    <name evidence="2" type="ORF">H8L47_01330</name>
</gene>
<protein>
    <submittedName>
        <fullName evidence="2">Uncharacterized protein</fullName>
    </submittedName>
</protein>
<evidence type="ECO:0000256" key="1">
    <source>
        <dbReference type="SAM" id="Phobius"/>
    </source>
</evidence>
<comment type="caution">
    <text evidence="2">The sequence shown here is derived from an EMBL/GenBank/DDBJ whole genome shotgun (WGS) entry which is preliminary data.</text>
</comment>
<organism evidence="2 3">
    <name type="scientific">Undibacterium umbellatum</name>
    <dbReference type="NCBI Taxonomy" id="2762300"/>
    <lineage>
        <taxon>Bacteria</taxon>
        <taxon>Pseudomonadati</taxon>
        <taxon>Pseudomonadota</taxon>
        <taxon>Betaproteobacteria</taxon>
        <taxon>Burkholderiales</taxon>
        <taxon>Oxalobacteraceae</taxon>
        <taxon>Undibacterium</taxon>
    </lineage>
</organism>
<proteinExistence type="predicted"/>
<dbReference type="RefSeq" id="WP_186951438.1">
    <property type="nucleotide sequence ID" value="NZ_JACOFX010000001.1"/>
</dbReference>
<keyword evidence="1" id="KW-1133">Transmembrane helix</keyword>
<name>A0ABR6Z3B5_9BURK</name>
<keyword evidence="3" id="KW-1185">Reference proteome</keyword>
<keyword evidence="1" id="KW-0812">Transmembrane</keyword>
<evidence type="ECO:0000313" key="3">
    <source>
        <dbReference type="Proteomes" id="UP000646911"/>
    </source>
</evidence>
<feature type="transmembrane region" description="Helical" evidence="1">
    <location>
        <begin position="12"/>
        <end position="29"/>
    </location>
</feature>
<accession>A0ABR6Z3B5</accession>
<keyword evidence="1" id="KW-0472">Membrane</keyword>
<dbReference type="EMBL" id="JACOFX010000001">
    <property type="protein sequence ID" value="MBC3906200.1"/>
    <property type="molecule type" value="Genomic_DNA"/>
</dbReference>
<sequence>MSDTRKLILDNIGHLLTLISLIVSGAAMWQAMDKRVLVLEEARTSQRVIDTRQDNEIVENKKNVREDLKEINNKLDRLIERK</sequence>